<protein>
    <submittedName>
        <fullName evidence="3">Uncharacterized protein</fullName>
    </submittedName>
</protein>
<feature type="compositionally biased region" description="Basic and acidic residues" evidence="1">
    <location>
        <begin position="16"/>
        <end position="39"/>
    </location>
</feature>
<gene>
    <name evidence="3" type="ORF">PNOK_0187100</name>
</gene>
<evidence type="ECO:0000313" key="4">
    <source>
        <dbReference type="Proteomes" id="UP000217199"/>
    </source>
</evidence>
<feature type="transmembrane region" description="Helical" evidence="2">
    <location>
        <begin position="115"/>
        <end position="135"/>
    </location>
</feature>
<feature type="region of interest" description="Disordered" evidence="1">
    <location>
        <begin position="1"/>
        <end position="45"/>
    </location>
</feature>
<accession>A0A286UQW3</accession>
<evidence type="ECO:0000256" key="2">
    <source>
        <dbReference type="SAM" id="Phobius"/>
    </source>
</evidence>
<keyword evidence="2" id="KW-1133">Transmembrane helix</keyword>
<evidence type="ECO:0000313" key="3">
    <source>
        <dbReference type="EMBL" id="PAV21914.1"/>
    </source>
</evidence>
<reference evidence="3 4" key="1">
    <citation type="journal article" date="2017" name="Mol. Ecol.">
        <title>Comparative and population genomic landscape of Phellinus noxius: A hypervariable fungus causing root rot in trees.</title>
        <authorList>
            <person name="Chung C.L."/>
            <person name="Lee T.J."/>
            <person name="Akiba M."/>
            <person name="Lee H.H."/>
            <person name="Kuo T.H."/>
            <person name="Liu D."/>
            <person name="Ke H.M."/>
            <person name="Yokoi T."/>
            <person name="Roa M.B."/>
            <person name="Lu M.J."/>
            <person name="Chang Y.Y."/>
            <person name="Ann P.J."/>
            <person name="Tsai J.N."/>
            <person name="Chen C.Y."/>
            <person name="Tzean S.S."/>
            <person name="Ota Y."/>
            <person name="Hattori T."/>
            <person name="Sahashi N."/>
            <person name="Liou R.F."/>
            <person name="Kikuchi T."/>
            <person name="Tsai I.J."/>
        </authorList>
    </citation>
    <scope>NUCLEOTIDE SEQUENCE [LARGE SCALE GENOMIC DNA]</scope>
    <source>
        <strain evidence="3 4">FFPRI411160</strain>
    </source>
</reference>
<dbReference type="InParanoid" id="A0A286UQW3"/>
<keyword evidence="2" id="KW-0812">Transmembrane</keyword>
<name>A0A286UQW3_9AGAM</name>
<proteinExistence type="predicted"/>
<keyword evidence="4" id="KW-1185">Reference proteome</keyword>
<comment type="caution">
    <text evidence="3">The sequence shown here is derived from an EMBL/GenBank/DDBJ whole genome shotgun (WGS) entry which is preliminary data.</text>
</comment>
<organism evidence="3 4">
    <name type="scientific">Pyrrhoderma noxium</name>
    <dbReference type="NCBI Taxonomy" id="2282107"/>
    <lineage>
        <taxon>Eukaryota</taxon>
        <taxon>Fungi</taxon>
        <taxon>Dikarya</taxon>
        <taxon>Basidiomycota</taxon>
        <taxon>Agaricomycotina</taxon>
        <taxon>Agaricomycetes</taxon>
        <taxon>Hymenochaetales</taxon>
        <taxon>Hymenochaetaceae</taxon>
        <taxon>Pyrrhoderma</taxon>
    </lineage>
</organism>
<sequence length="149" mass="17451">MTLPFERNFTSEDEYGTFKDRQAGSDKKGDPYANKEHETPGLNKNSYQYINKSRSVYRRNPDNSSDFVSSDRSIEFHRTLKGEKICSHSRSKIVTQNASLKLIKNKNPRFRGVRIIWVPMLFVMLVLLFFFFLWASSARKVYKSHCQPT</sequence>
<keyword evidence="2" id="KW-0472">Membrane</keyword>
<dbReference type="EMBL" id="NBII01000002">
    <property type="protein sequence ID" value="PAV21914.1"/>
    <property type="molecule type" value="Genomic_DNA"/>
</dbReference>
<dbReference type="AlphaFoldDB" id="A0A286UQW3"/>
<evidence type="ECO:0000256" key="1">
    <source>
        <dbReference type="SAM" id="MobiDB-lite"/>
    </source>
</evidence>
<dbReference type="Proteomes" id="UP000217199">
    <property type="component" value="Unassembled WGS sequence"/>
</dbReference>